<protein>
    <submittedName>
        <fullName evidence="3">Uncharacterized protein</fullName>
    </submittedName>
</protein>
<sequence>MVSFLLLFVLSTVALAQYGGYGQSGSNGYSPSYSSPTYLYPYYNDYHDDSSSSSSSSSEEKCSERKVEKAKCPKKLRSDGTHCKTPNTKRVEMNDKDYLKVTCNGKSNEWTALVTGNGKVITVTSGKLEHVLACSDRKDKWRTRTFKGEKIYLNHVFCVTGELVDKFLEKKGAPSGPPSTPNPGTPRLVFVFPQFAVSQPDSNCLSCQTMKDSATGVLQGLAESGGDVPPVTLFVYGLNQTVSAIGQELLGAGAWLAGFPCDGPKNTQVDEEFGLKQLKRQTQIQSSDSLIYFAPCEKIKIPSDKNDVSKKFASVEASVKIVIQAKDTHSSLYNTDNTQFVNGDDAATIAPEILKDLQK</sequence>
<dbReference type="PANTHER" id="PTHR38633">
    <property type="entry name" value="PROTEIN CBG15573-RELATED"/>
    <property type="match status" value="1"/>
</dbReference>
<keyword evidence="2" id="KW-1185">Reference proteome</keyword>
<evidence type="ECO:0000313" key="2">
    <source>
        <dbReference type="Proteomes" id="UP000887575"/>
    </source>
</evidence>
<name>A0AAF3EJL8_9BILA</name>
<feature type="chain" id="PRO_5042241955" evidence="1">
    <location>
        <begin position="17"/>
        <end position="359"/>
    </location>
</feature>
<feature type="signal peptide" evidence="1">
    <location>
        <begin position="1"/>
        <end position="16"/>
    </location>
</feature>
<accession>A0AAF3EJL8</accession>
<evidence type="ECO:0000256" key="1">
    <source>
        <dbReference type="SAM" id="SignalP"/>
    </source>
</evidence>
<proteinExistence type="predicted"/>
<dbReference type="Proteomes" id="UP000887575">
    <property type="component" value="Unassembled WGS sequence"/>
</dbReference>
<keyword evidence="1" id="KW-0732">Signal</keyword>
<dbReference type="AlphaFoldDB" id="A0AAF3EJL8"/>
<evidence type="ECO:0000313" key="3">
    <source>
        <dbReference type="WBParaSite" id="MBELARI_LOCUS14219"/>
    </source>
</evidence>
<organism evidence="2 3">
    <name type="scientific">Mesorhabditis belari</name>
    <dbReference type="NCBI Taxonomy" id="2138241"/>
    <lineage>
        <taxon>Eukaryota</taxon>
        <taxon>Metazoa</taxon>
        <taxon>Ecdysozoa</taxon>
        <taxon>Nematoda</taxon>
        <taxon>Chromadorea</taxon>
        <taxon>Rhabditida</taxon>
        <taxon>Rhabditina</taxon>
        <taxon>Rhabditomorpha</taxon>
        <taxon>Rhabditoidea</taxon>
        <taxon>Rhabditidae</taxon>
        <taxon>Mesorhabditinae</taxon>
        <taxon>Mesorhabditis</taxon>
    </lineage>
</organism>
<dbReference type="WBParaSite" id="MBELARI_LOCUS14219">
    <property type="protein sequence ID" value="MBELARI_LOCUS14219"/>
    <property type="gene ID" value="MBELARI_LOCUS14219"/>
</dbReference>
<reference evidence="3" key="1">
    <citation type="submission" date="2024-02" db="UniProtKB">
        <authorList>
            <consortium name="WormBaseParasite"/>
        </authorList>
    </citation>
    <scope>IDENTIFICATION</scope>
</reference>